<evidence type="ECO:0000313" key="3">
    <source>
        <dbReference type="Proteomes" id="UP000325081"/>
    </source>
</evidence>
<reference evidence="3" key="1">
    <citation type="journal article" date="2019" name="Curr. Biol.">
        <title>Genome Sequence of Striga asiatica Provides Insight into the Evolution of Plant Parasitism.</title>
        <authorList>
            <person name="Yoshida S."/>
            <person name="Kim S."/>
            <person name="Wafula E.K."/>
            <person name="Tanskanen J."/>
            <person name="Kim Y.M."/>
            <person name="Honaas L."/>
            <person name="Yang Z."/>
            <person name="Spallek T."/>
            <person name="Conn C.E."/>
            <person name="Ichihashi Y."/>
            <person name="Cheong K."/>
            <person name="Cui S."/>
            <person name="Der J.P."/>
            <person name="Gundlach H."/>
            <person name="Jiao Y."/>
            <person name="Hori C."/>
            <person name="Ishida J.K."/>
            <person name="Kasahara H."/>
            <person name="Kiba T."/>
            <person name="Kim M.S."/>
            <person name="Koo N."/>
            <person name="Laohavisit A."/>
            <person name="Lee Y.H."/>
            <person name="Lumba S."/>
            <person name="McCourt P."/>
            <person name="Mortimer J.C."/>
            <person name="Mutuku J.M."/>
            <person name="Nomura T."/>
            <person name="Sasaki-Sekimoto Y."/>
            <person name="Seto Y."/>
            <person name="Wang Y."/>
            <person name="Wakatake T."/>
            <person name="Sakakibara H."/>
            <person name="Demura T."/>
            <person name="Yamaguchi S."/>
            <person name="Yoneyama K."/>
            <person name="Manabe R.I."/>
            <person name="Nelson D.C."/>
            <person name="Schulman A.H."/>
            <person name="Timko M.P."/>
            <person name="dePamphilis C.W."/>
            <person name="Choi D."/>
            <person name="Shirasu K."/>
        </authorList>
    </citation>
    <scope>NUCLEOTIDE SEQUENCE [LARGE SCALE GENOMIC DNA]</scope>
    <source>
        <strain evidence="3">cv. UVA1</strain>
    </source>
</reference>
<comment type="caution">
    <text evidence="2">The sequence shown here is derived from an EMBL/GenBank/DDBJ whole genome shotgun (WGS) entry which is preliminary data.</text>
</comment>
<feature type="compositionally biased region" description="Basic and acidic residues" evidence="1">
    <location>
        <begin position="90"/>
        <end position="102"/>
    </location>
</feature>
<name>A0A5A7PAF6_STRAF</name>
<evidence type="ECO:0000256" key="1">
    <source>
        <dbReference type="SAM" id="MobiDB-lite"/>
    </source>
</evidence>
<organism evidence="2 3">
    <name type="scientific">Striga asiatica</name>
    <name type="common">Asiatic witchweed</name>
    <name type="synonym">Buchnera asiatica</name>
    <dbReference type="NCBI Taxonomy" id="4170"/>
    <lineage>
        <taxon>Eukaryota</taxon>
        <taxon>Viridiplantae</taxon>
        <taxon>Streptophyta</taxon>
        <taxon>Embryophyta</taxon>
        <taxon>Tracheophyta</taxon>
        <taxon>Spermatophyta</taxon>
        <taxon>Magnoliopsida</taxon>
        <taxon>eudicotyledons</taxon>
        <taxon>Gunneridae</taxon>
        <taxon>Pentapetalae</taxon>
        <taxon>asterids</taxon>
        <taxon>lamiids</taxon>
        <taxon>Lamiales</taxon>
        <taxon>Orobanchaceae</taxon>
        <taxon>Buchnereae</taxon>
        <taxon>Striga</taxon>
    </lineage>
</organism>
<feature type="region of interest" description="Disordered" evidence="1">
    <location>
        <begin position="136"/>
        <end position="160"/>
    </location>
</feature>
<keyword evidence="3" id="KW-1185">Reference proteome</keyword>
<gene>
    <name evidence="2" type="ORF">STAS_05571</name>
</gene>
<accession>A0A5A7PAF6</accession>
<proteinExistence type="predicted"/>
<dbReference type="AlphaFoldDB" id="A0A5A7PAF6"/>
<protein>
    <submittedName>
        <fullName evidence="2">TATA box-binding protein-associated factor RNApolymerase I subunit B</fullName>
    </submittedName>
</protein>
<feature type="region of interest" description="Disordered" evidence="1">
    <location>
        <begin position="67"/>
        <end position="103"/>
    </location>
</feature>
<sequence>MSELEKLIGLFLSKKFRLPLRLWHQESEQKPQEINNTQQYQRVLHPDSSRVTGIRLSRVLILRQVQKPKSSNNCPELPCRGRYSMASRPEPSRKYLGGDHKSRCVGPEIGKEESQRVHNHEPDPVIGLYPMIIRKCQREHEHGHEEEPDELNRKPPDHVY</sequence>
<dbReference type="Proteomes" id="UP000325081">
    <property type="component" value="Unassembled WGS sequence"/>
</dbReference>
<dbReference type="EMBL" id="BKCP01004224">
    <property type="protein sequence ID" value="GER29691.1"/>
    <property type="molecule type" value="Genomic_DNA"/>
</dbReference>
<dbReference type="OrthoDB" id="1774621at2759"/>
<evidence type="ECO:0000313" key="2">
    <source>
        <dbReference type="EMBL" id="GER29691.1"/>
    </source>
</evidence>